<dbReference type="InterPro" id="IPR004839">
    <property type="entry name" value="Aminotransferase_I/II_large"/>
</dbReference>
<keyword evidence="6" id="KW-0028">Amino-acid biosynthesis</keyword>
<evidence type="ECO:0000313" key="13">
    <source>
        <dbReference type="EMBL" id="RKH74316.1"/>
    </source>
</evidence>
<dbReference type="Proteomes" id="UP000267003">
    <property type="component" value="Unassembled WGS sequence"/>
</dbReference>
<comment type="cofactor">
    <cofactor evidence="1 11">
        <name>pyridoxal 5'-phosphate</name>
        <dbReference type="ChEBI" id="CHEBI:597326"/>
    </cofactor>
</comment>
<evidence type="ECO:0000256" key="5">
    <source>
        <dbReference type="ARBA" id="ARBA00022576"/>
    </source>
</evidence>
<dbReference type="InterPro" id="IPR015422">
    <property type="entry name" value="PyrdxlP-dep_Trfase_small"/>
</dbReference>
<dbReference type="InterPro" id="IPR015424">
    <property type="entry name" value="PyrdxlP-dep_Trfase"/>
</dbReference>
<keyword evidence="9" id="KW-0368">Histidine biosynthesis</keyword>
<dbReference type="OrthoDB" id="9813612at2"/>
<evidence type="ECO:0000259" key="12">
    <source>
        <dbReference type="Pfam" id="PF00155"/>
    </source>
</evidence>
<evidence type="ECO:0000256" key="8">
    <source>
        <dbReference type="ARBA" id="ARBA00022898"/>
    </source>
</evidence>
<dbReference type="AlphaFoldDB" id="A0A3A8QZU7"/>
<keyword evidence="8 11" id="KW-0663">Pyridoxal phosphate</keyword>
<evidence type="ECO:0000256" key="9">
    <source>
        <dbReference type="ARBA" id="ARBA00023102"/>
    </source>
</evidence>
<evidence type="ECO:0000256" key="6">
    <source>
        <dbReference type="ARBA" id="ARBA00022605"/>
    </source>
</evidence>
<dbReference type="PANTHER" id="PTHR43643">
    <property type="entry name" value="HISTIDINOL-PHOSPHATE AMINOTRANSFERASE 2"/>
    <property type="match status" value="1"/>
</dbReference>
<dbReference type="InterPro" id="IPR050106">
    <property type="entry name" value="HistidinolP_aminotransfase"/>
</dbReference>
<dbReference type="SUPFAM" id="SSF53383">
    <property type="entry name" value="PLP-dependent transferases"/>
    <property type="match status" value="1"/>
</dbReference>
<comment type="catalytic activity">
    <reaction evidence="10">
        <text>L-histidinol phosphate + 2-oxoglutarate = 3-(imidazol-4-yl)-2-oxopropyl phosphate + L-glutamate</text>
        <dbReference type="Rhea" id="RHEA:23744"/>
        <dbReference type="ChEBI" id="CHEBI:16810"/>
        <dbReference type="ChEBI" id="CHEBI:29985"/>
        <dbReference type="ChEBI" id="CHEBI:57766"/>
        <dbReference type="ChEBI" id="CHEBI:57980"/>
        <dbReference type="EC" id="2.6.1.9"/>
    </reaction>
</comment>
<evidence type="ECO:0000256" key="4">
    <source>
        <dbReference type="ARBA" id="ARBA00012748"/>
    </source>
</evidence>
<sequence>MIPFRDTYRDIPLYSPAKKPCRVDLSDNTNLFGAPPSADRVLREEGFLRLARYPAGYAPDLKRAVARYADVAVENVTTGCGSDDVIDCALRAFLEPGDVVAFPDPTFVMVPLFARLSALKPVPVPLRAGSDLDLDLDVEGLLATGAKLIYVCTPNNPTGTVASRAAVERLVDRAPGVVLIDQAYVEFARGGDFLDLARTRPNVLVTRTMSKAFGLAGLRVGWGVGSPSLVAEVEKARGPYKHTTLGEAVAVSALTEDVAWMEACAAEAVENRERLRGGLKALGLEPLPSEGNFLLVPVPEARRVGESLRERNVNVRVFEGLTGVGDALRIGCGPWPMMASALKALKEVL</sequence>
<evidence type="ECO:0000313" key="14">
    <source>
        <dbReference type="Proteomes" id="UP000267003"/>
    </source>
</evidence>
<dbReference type="Pfam" id="PF00155">
    <property type="entry name" value="Aminotran_1_2"/>
    <property type="match status" value="1"/>
</dbReference>
<dbReference type="InterPro" id="IPR001917">
    <property type="entry name" value="Aminotrans_II_pyridoxalP_BS"/>
</dbReference>
<organism evidence="13 14">
    <name type="scientific">Corallococcus aberystwythensis</name>
    <dbReference type="NCBI Taxonomy" id="2316722"/>
    <lineage>
        <taxon>Bacteria</taxon>
        <taxon>Pseudomonadati</taxon>
        <taxon>Myxococcota</taxon>
        <taxon>Myxococcia</taxon>
        <taxon>Myxococcales</taxon>
        <taxon>Cystobacterineae</taxon>
        <taxon>Myxococcaceae</taxon>
        <taxon>Corallococcus</taxon>
    </lineage>
</organism>
<feature type="domain" description="Aminotransferase class I/classII large" evidence="12">
    <location>
        <begin position="23"/>
        <end position="343"/>
    </location>
</feature>
<dbReference type="PROSITE" id="PS00599">
    <property type="entry name" value="AA_TRANSFER_CLASS_2"/>
    <property type="match status" value="1"/>
</dbReference>
<evidence type="ECO:0000256" key="1">
    <source>
        <dbReference type="ARBA" id="ARBA00001933"/>
    </source>
</evidence>
<evidence type="ECO:0000256" key="7">
    <source>
        <dbReference type="ARBA" id="ARBA00022679"/>
    </source>
</evidence>
<comment type="pathway">
    <text evidence="2">Amino-acid biosynthesis; L-histidine biosynthesis; L-histidine from 5-phospho-alpha-D-ribose 1-diphosphate: step 7/9.</text>
</comment>
<dbReference type="CDD" id="cd00609">
    <property type="entry name" value="AAT_like"/>
    <property type="match status" value="1"/>
</dbReference>
<evidence type="ECO:0000256" key="3">
    <source>
        <dbReference type="ARBA" id="ARBA00007970"/>
    </source>
</evidence>
<comment type="similarity">
    <text evidence="3">Belongs to the class-II pyridoxal-phosphate-dependent aminotransferase family. Histidinol-phosphate aminotransferase subfamily.</text>
</comment>
<dbReference type="Gene3D" id="3.90.1150.10">
    <property type="entry name" value="Aspartate Aminotransferase, domain 1"/>
    <property type="match status" value="1"/>
</dbReference>
<dbReference type="EMBL" id="RAWK01000007">
    <property type="protein sequence ID" value="RKH74316.1"/>
    <property type="molecule type" value="Genomic_DNA"/>
</dbReference>
<dbReference type="PANTHER" id="PTHR43643:SF6">
    <property type="entry name" value="HISTIDINOL-PHOSPHATE AMINOTRANSFERASE"/>
    <property type="match status" value="1"/>
</dbReference>
<evidence type="ECO:0000256" key="2">
    <source>
        <dbReference type="ARBA" id="ARBA00005011"/>
    </source>
</evidence>
<dbReference type="EC" id="2.6.1.9" evidence="4"/>
<dbReference type="InterPro" id="IPR015421">
    <property type="entry name" value="PyrdxlP-dep_Trfase_major"/>
</dbReference>
<reference evidence="14" key="1">
    <citation type="submission" date="2018-09" db="EMBL/GenBank/DDBJ databases">
        <authorList>
            <person name="Livingstone P.G."/>
            <person name="Whitworth D.E."/>
        </authorList>
    </citation>
    <scope>NUCLEOTIDE SEQUENCE [LARGE SCALE GENOMIC DNA]</scope>
    <source>
        <strain evidence="14">AB050A</strain>
    </source>
</reference>
<dbReference type="GO" id="GO:0030170">
    <property type="term" value="F:pyridoxal phosphate binding"/>
    <property type="evidence" value="ECO:0007669"/>
    <property type="project" value="InterPro"/>
</dbReference>
<gene>
    <name evidence="13" type="ORF">D7W81_01815</name>
</gene>
<comment type="caution">
    <text evidence="13">The sequence shown here is derived from an EMBL/GenBank/DDBJ whole genome shotgun (WGS) entry which is preliminary data.</text>
</comment>
<dbReference type="GO" id="GO:0000105">
    <property type="term" value="P:L-histidine biosynthetic process"/>
    <property type="evidence" value="ECO:0007669"/>
    <property type="project" value="UniProtKB-KW"/>
</dbReference>
<evidence type="ECO:0000256" key="11">
    <source>
        <dbReference type="RuleBase" id="RU003693"/>
    </source>
</evidence>
<dbReference type="RefSeq" id="WP_120553565.1">
    <property type="nucleotide sequence ID" value="NZ_RAWK01000007.1"/>
</dbReference>
<accession>A0A3A8QZU7</accession>
<dbReference type="Gene3D" id="3.40.640.10">
    <property type="entry name" value="Type I PLP-dependent aspartate aminotransferase-like (Major domain)"/>
    <property type="match status" value="1"/>
</dbReference>
<proteinExistence type="inferred from homology"/>
<keyword evidence="7 13" id="KW-0808">Transferase</keyword>
<keyword evidence="5 13" id="KW-0032">Aminotransferase</keyword>
<keyword evidence="14" id="KW-1185">Reference proteome</keyword>
<protein>
    <recommendedName>
        <fullName evidence="4">histidinol-phosphate transaminase</fullName>
        <ecNumber evidence="4">2.6.1.9</ecNumber>
    </recommendedName>
</protein>
<evidence type="ECO:0000256" key="10">
    <source>
        <dbReference type="ARBA" id="ARBA00047481"/>
    </source>
</evidence>
<name>A0A3A8QZU7_9BACT</name>
<dbReference type="GO" id="GO:0004400">
    <property type="term" value="F:histidinol-phosphate transaminase activity"/>
    <property type="evidence" value="ECO:0007669"/>
    <property type="project" value="UniProtKB-EC"/>
</dbReference>